<name>A0A7J9DWY5_9ROSI</name>
<dbReference type="PANTHER" id="PTHR31286">
    <property type="entry name" value="GLYCINE-RICH CELL WALL STRUCTURAL PROTEIN 1.8-LIKE"/>
    <property type="match status" value="1"/>
</dbReference>
<organism evidence="2 3">
    <name type="scientific">Gossypium trilobum</name>
    <dbReference type="NCBI Taxonomy" id="34281"/>
    <lineage>
        <taxon>Eukaryota</taxon>
        <taxon>Viridiplantae</taxon>
        <taxon>Streptophyta</taxon>
        <taxon>Embryophyta</taxon>
        <taxon>Tracheophyta</taxon>
        <taxon>Spermatophyta</taxon>
        <taxon>Magnoliopsida</taxon>
        <taxon>eudicotyledons</taxon>
        <taxon>Gunneridae</taxon>
        <taxon>Pentapetalae</taxon>
        <taxon>rosids</taxon>
        <taxon>malvids</taxon>
        <taxon>Malvales</taxon>
        <taxon>Malvaceae</taxon>
        <taxon>Malvoideae</taxon>
        <taxon>Gossypium</taxon>
    </lineage>
</organism>
<feature type="domain" description="DUF4283" evidence="1">
    <location>
        <begin position="104"/>
        <end position="182"/>
    </location>
</feature>
<gene>
    <name evidence="2" type="ORF">Gotri_014492</name>
</gene>
<evidence type="ECO:0000313" key="3">
    <source>
        <dbReference type="Proteomes" id="UP000593568"/>
    </source>
</evidence>
<reference evidence="2 3" key="1">
    <citation type="journal article" date="2019" name="Genome Biol. Evol.">
        <title>Insights into the evolution of the New World diploid cottons (Gossypium, subgenus Houzingenia) based on genome sequencing.</title>
        <authorList>
            <person name="Grover C.E."/>
            <person name="Arick M.A. 2nd"/>
            <person name="Thrash A."/>
            <person name="Conover J.L."/>
            <person name="Sanders W.S."/>
            <person name="Peterson D.G."/>
            <person name="Frelichowski J.E."/>
            <person name="Scheffler J.A."/>
            <person name="Scheffler B.E."/>
            <person name="Wendel J.F."/>
        </authorList>
    </citation>
    <scope>NUCLEOTIDE SEQUENCE [LARGE SCALE GENOMIC DNA]</scope>
    <source>
        <strain evidence="2">8</strain>
        <tissue evidence="2">Leaf</tissue>
    </source>
</reference>
<dbReference type="EMBL" id="JABEZW010000005">
    <property type="protein sequence ID" value="MBA0765270.1"/>
    <property type="molecule type" value="Genomic_DNA"/>
</dbReference>
<dbReference type="AlphaFoldDB" id="A0A7J9DWY5"/>
<accession>A0A7J9DWY5</accession>
<sequence>MSSFCENFGSDIPSVEELIPKKVRFRDKDEDVRSDMMIDLTSSQLIYWKDKLVGHSAKVALNGPEEKEDFDILEGDIQKSFVNGMPSISFTNRIHQMLIQGMDNTVILQLLGRNIGFSILQNKIYSLWKPSAPLHMMDIENGYFLVQFQNKLDCERALSEGHWTIFGQYLTIQPWSMAFDPSKAYPNVVVAWVRFPGLPGYLYKNKILTEIGETVGKVVKLDMNNDSRVRGCFARMAIYVNLEKPLVSNILINGLSQKVQYESLPTICFHCGRYGHVEGICTFRKPGPTVEKEID</sequence>
<proteinExistence type="predicted"/>
<dbReference type="Pfam" id="PF14111">
    <property type="entry name" value="DUF4283"/>
    <property type="match status" value="1"/>
</dbReference>
<protein>
    <recommendedName>
        <fullName evidence="1">DUF4283 domain-containing protein</fullName>
    </recommendedName>
</protein>
<dbReference type="InterPro" id="IPR025558">
    <property type="entry name" value="DUF4283"/>
</dbReference>
<dbReference type="PANTHER" id="PTHR31286:SF173">
    <property type="entry name" value="DUF4283 DOMAIN-CONTAINING PROTEIN"/>
    <property type="match status" value="1"/>
</dbReference>
<dbReference type="Proteomes" id="UP000593568">
    <property type="component" value="Unassembled WGS sequence"/>
</dbReference>
<keyword evidence="3" id="KW-1185">Reference proteome</keyword>
<evidence type="ECO:0000313" key="2">
    <source>
        <dbReference type="EMBL" id="MBA0765270.1"/>
    </source>
</evidence>
<comment type="caution">
    <text evidence="2">The sequence shown here is derived from an EMBL/GenBank/DDBJ whole genome shotgun (WGS) entry which is preliminary data.</text>
</comment>
<evidence type="ECO:0000259" key="1">
    <source>
        <dbReference type="Pfam" id="PF14111"/>
    </source>
</evidence>
<dbReference type="InterPro" id="IPR040256">
    <property type="entry name" value="At4g02000-like"/>
</dbReference>